<dbReference type="Gene3D" id="2.60.120.650">
    <property type="entry name" value="Cupin"/>
    <property type="match status" value="1"/>
</dbReference>
<feature type="compositionally biased region" description="Polar residues" evidence="1">
    <location>
        <begin position="642"/>
        <end position="651"/>
    </location>
</feature>
<dbReference type="Pfam" id="PF02373">
    <property type="entry name" value="JmjC"/>
    <property type="match status" value="1"/>
</dbReference>
<protein>
    <recommendedName>
        <fullName evidence="2">JmjC domain-containing protein</fullName>
    </recommendedName>
</protein>
<feature type="region of interest" description="Disordered" evidence="1">
    <location>
        <begin position="609"/>
        <end position="874"/>
    </location>
</feature>
<evidence type="ECO:0000256" key="1">
    <source>
        <dbReference type="SAM" id="MobiDB-lite"/>
    </source>
</evidence>
<comment type="caution">
    <text evidence="3">The sequence shown here is derived from an EMBL/GenBank/DDBJ whole genome shotgun (WGS) entry which is preliminary data.</text>
</comment>
<feature type="compositionally biased region" description="Low complexity" evidence="1">
    <location>
        <begin position="673"/>
        <end position="683"/>
    </location>
</feature>
<dbReference type="InterPro" id="IPR003347">
    <property type="entry name" value="JmjC_dom"/>
</dbReference>
<dbReference type="SUPFAM" id="SSF51197">
    <property type="entry name" value="Clavaminate synthase-like"/>
    <property type="match status" value="1"/>
</dbReference>
<sequence length="1032" mass="115545">MMISSKGWSVEWLLKRSETFKLARRISCTVDDLDNVIEQYEESDVPLVIGGWHQTSQWPKKVFNMNFCRQYFREENKEICARNVRTRSDQSMTFEDFLGRSYTTSTFAEPEETQRWYGKDIECPRDWEEWLSGEGVIPTQLLPGGGNDLLALRPQRNGRPDVETLMCYFGIGDTYTPCHKDQCASSGQNLMCFTEDGSSSFWFMTKGSDCPKVANYFRKLKRELDHETHVMSLSDLEGAPFDIYIVEQKVGDLVLVPPRSCHQVVNSGKMTIKMSWSRMTLSGLAAAFYYELPLYRRVCRPETYQIRSTVYYVLTDYTRKLNTLSSKPFNSLQKNILIKRLAEVLRLYGHILIEEYSPYGDSVDTDKPRSKDEEEGSPLQTSVLVEDFHMGPEASTIICSGCYAEGRTCACEDMIPKQRQQSSILLSARWEALEALKNTGHSMETFEGSESQEEQKGFFTQNSKRSVFQAAMLVHQMRLNDKKRPFRACRPTSESHQVPASWAISCKKCHSSKCFPHLLDLYRMHCIPALFLANQKDDHVAYHSGHAAKFPDYHVREKFFLRDQGENPSIAPDFDVQLVYNASKYPICQPVNTANTRIGWYDRLLPVSKAKTKEPKPQSLPTGSTGGSDSEVDESDGHGKSYSPTNSSQRSMKNHAYVDIKPRMSTGPSKITSEQMSLSSLSSDSEDSGSDYMSSKPSLKKAPRRSLHGGPQKIVDLESGAGSSSVSRSVKRPNETQSAGPSGDGTVFASVHRIGPPRKKRRQESESQSREPASKESPSRPTEVKKKTREAERDSFAASLGAAINEVAKSATRTMKNRQHRKGDIEKVKKRPSGDSTSAQQIVVKPTIREKSSPSSISKRSVLARGEDLPDTTSLSSKGPILVNVADLQDMITNTAEQVARKIVEDTSSTASLATKTAVAMMTSFAAAGKFVNSNTQMEFPSVSHLGEASQSIVKPMPKGSSSVDQRQRNISIEEDSGVHSSDNNHHQIRETTTTISVQSSSSQAPQLKRPLATSRGLYTNQKKRRVFEDEN</sequence>
<accession>A0A8H7KIE6</accession>
<dbReference type="PROSITE" id="PS51184">
    <property type="entry name" value="JMJC"/>
    <property type="match status" value="1"/>
</dbReference>
<feature type="region of interest" description="Disordered" evidence="1">
    <location>
        <begin position="973"/>
        <end position="1032"/>
    </location>
</feature>
<dbReference type="Proteomes" id="UP000629468">
    <property type="component" value="Unassembled WGS sequence"/>
</dbReference>
<feature type="compositionally biased region" description="Low complexity" evidence="1">
    <location>
        <begin position="992"/>
        <end position="1004"/>
    </location>
</feature>
<feature type="compositionally biased region" description="Low complexity" evidence="1">
    <location>
        <begin position="719"/>
        <end position="728"/>
    </location>
</feature>
<feature type="compositionally biased region" description="Basic and acidic residues" evidence="1">
    <location>
        <begin position="763"/>
        <end position="795"/>
    </location>
</feature>
<feature type="compositionally biased region" description="Basic residues" evidence="1">
    <location>
        <begin position="698"/>
        <end position="707"/>
    </location>
</feature>
<evidence type="ECO:0000313" key="3">
    <source>
        <dbReference type="EMBL" id="KAF7778580.1"/>
    </source>
</evidence>
<dbReference type="SMART" id="SM00558">
    <property type="entry name" value="JmjC"/>
    <property type="match status" value="1"/>
</dbReference>
<feature type="domain" description="JmjC" evidence="2">
    <location>
        <begin position="126"/>
        <end position="295"/>
    </location>
</feature>
<gene>
    <name evidence="3" type="ORF">Agabi119p4_2925</name>
</gene>
<evidence type="ECO:0000313" key="4">
    <source>
        <dbReference type="Proteomes" id="UP000629468"/>
    </source>
</evidence>
<reference evidence="3 4" key="1">
    <citation type="journal article" name="Sci. Rep.">
        <title>Telomere-to-telomere assembled and centromere annotated genomes of the two main subspecies of the button mushroom Agaricus bisporus reveal especially polymorphic chromosome ends.</title>
        <authorList>
            <person name="Sonnenberg A.S.M."/>
            <person name="Sedaghat-Telgerd N."/>
            <person name="Lavrijssen B."/>
            <person name="Ohm R.A."/>
            <person name="Hendrickx P.M."/>
            <person name="Scholtmeijer K."/>
            <person name="Baars J.J.P."/>
            <person name="van Peer A."/>
        </authorList>
    </citation>
    <scope>NUCLEOTIDE SEQUENCE [LARGE SCALE GENOMIC DNA]</scope>
    <source>
        <strain evidence="3 4">H119_p4</strain>
    </source>
</reference>
<name>A0A8H7KIE6_AGABI</name>
<organism evidence="3 4">
    <name type="scientific">Agaricus bisporus var. burnettii</name>
    <dbReference type="NCBI Taxonomy" id="192524"/>
    <lineage>
        <taxon>Eukaryota</taxon>
        <taxon>Fungi</taxon>
        <taxon>Dikarya</taxon>
        <taxon>Basidiomycota</taxon>
        <taxon>Agaricomycotina</taxon>
        <taxon>Agaricomycetes</taxon>
        <taxon>Agaricomycetidae</taxon>
        <taxon>Agaricales</taxon>
        <taxon>Agaricineae</taxon>
        <taxon>Agaricaceae</taxon>
        <taxon>Agaricus</taxon>
    </lineage>
</organism>
<dbReference type="EMBL" id="JABXXO010000004">
    <property type="protein sequence ID" value="KAF7778580.1"/>
    <property type="molecule type" value="Genomic_DNA"/>
</dbReference>
<dbReference type="AlphaFoldDB" id="A0A8H7KIE6"/>
<proteinExistence type="predicted"/>
<evidence type="ECO:0000259" key="2">
    <source>
        <dbReference type="PROSITE" id="PS51184"/>
    </source>
</evidence>